<dbReference type="NCBIfam" id="TIGR00272">
    <property type="entry name" value="DPH2"/>
    <property type="match status" value="1"/>
</dbReference>
<feature type="region of interest" description="Disordered" evidence="10">
    <location>
        <begin position="461"/>
        <end position="480"/>
    </location>
</feature>
<evidence type="ECO:0000256" key="3">
    <source>
        <dbReference type="ARBA" id="ARBA00006179"/>
    </source>
</evidence>
<dbReference type="InterPro" id="IPR042263">
    <property type="entry name" value="DPH1/DPH2_1"/>
</dbReference>
<dbReference type="GO" id="GO:0090560">
    <property type="term" value="F:2-(3-amino-3-carboxypropyl)histidine synthase activity"/>
    <property type="evidence" value="ECO:0007669"/>
    <property type="project" value="InterPro"/>
</dbReference>
<evidence type="ECO:0000256" key="10">
    <source>
        <dbReference type="SAM" id="MobiDB-lite"/>
    </source>
</evidence>
<dbReference type="FunFam" id="3.40.50.11860:FF:000001">
    <property type="entry name" value="2-(3-amino-3-carboxypropyl)histidine synthase subunit 2"/>
    <property type="match status" value="1"/>
</dbReference>
<dbReference type="GO" id="GO:0046872">
    <property type="term" value="F:metal ion binding"/>
    <property type="evidence" value="ECO:0007669"/>
    <property type="project" value="UniProtKB-KW"/>
</dbReference>
<proteinExistence type="inferred from homology"/>
<dbReference type="AlphaFoldDB" id="A0A067R005"/>
<dbReference type="InterPro" id="IPR042265">
    <property type="entry name" value="DPH1/DPH2_3"/>
</dbReference>
<gene>
    <name evidence="11" type="ORF">L798_09979</name>
</gene>
<dbReference type="Gene3D" id="3.40.50.11840">
    <property type="entry name" value="Diphthamide synthesis DPH1/DPH2 domain 1"/>
    <property type="match status" value="1"/>
</dbReference>
<dbReference type="SFLD" id="SFLDG01121">
    <property type="entry name" value="Diphthamide_biosynthesis"/>
    <property type="match status" value="1"/>
</dbReference>
<comment type="function">
    <text evidence="8 9">Required for the first step of diphthamide biosynthesis, a post-translational modification of histidine which occurs in elongation factor 2. DPH1 and DPH2 transfer a 3-amino-3-carboxypropyl (ACP) group from S-adenosyl-L-methionine (SAM) to a histidine residue, the reaction is assisted by a reduction system comprising DPH3 and a NADH-dependent reductase. Facilitates the reduction of the catalytic iron-sulfur cluster found in the DPH1 subunit.</text>
</comment>
<dbReference type="STRING" id="136037.A0A067R005"/>
<dbReference type="OrthoDB" id="449241at2759"/>
<dbReference type="FunFam" id="3.40.50.11840:FF:000002">
    <property type="entry name" value="2-(3-amino-3-carboxypropyl)histidine synthase subunit 2"/>
    <property type="match status" value="1"/>
</dbReference>
<dbReference type="FunCoup" id="A0A067R005">
    <property type="interactions" value="1796"/>
</dbReference>
<dbReference type="PANTHER" id="PTHR10762">
    <property type="entry name" value="DIPHTHAMIDE BIOSYNTHESIS PROTEIN"/>
    <property type="match status" value="1"/>
</dbReference>
<evidence type="ECO:0000256" key="6">
    <source>
        <dbReference type="ARBA" id="ARBA00023004"/>
    </source>
</evidence>
<dbReference type="UniPathway" id="UPA00559"/>
<keyword evidence="7 9" id="KW-0411">Iron-sulfur</keyword>
<accession>A0A067R005</accession>
<comment type="cofactor">
    <cofactor evidence="1">
        <name>[4Fe-4S] cluster</name>
        <dbReference type="ChEBI" id="CHEBI:49883"/>
    </cofactor>
</comment>
<dbReference type="InterPro" id="IPR010014">
    <property type="entry name" value="DHP2"/>
</dbReference>
<feature type="compositionally biased region" description="Polar residues" evidence="10">
    <location>
        <begin position="468"/>
        <end position="480"/>
    </location>
</feature>
<evidence type="ECO:0000256" key="7">
    <source>
        <dbReference type="ARBA" id="ARBA00023014"/>
    </source>
</evidence>
<dbReference type="GO" id="GO:0017183">
    <property type="term" value="P:protein histidyl modification to diphthamide"/>
    <property type="evidence" value="ECO:0007669"/>
    <property type="project" value="UniProtKB-UniPathway"/>
</dbReference>
<dbReference type="OMA" id="TSNSRPM"/>
<keyword evidence="12" id="KW-1185">Reference proteome</keyword>
<dbReference type="SFLD" id="SFLDF00408">
    <property type="entry name" value="Diphthamide_biosynthesis_famil"/>
    <property type="match status" value="1"/>
</dbReference>
<dbReference type="EMBL" id="KK852808">
    <property type="protein sequence ID" value="KDR16032.1"/>
    <property type="molecule type" value="Genomic_DNA"/>
</dbReference>
<dbReference type="InParanoid" id="A0A067R005"/>
<protein>
    <recommendedName>
        <fullName evidence="4 9">2-(3-amino-3-carboxypropyl)histidine synthase subunit 2</fullName>
    </recommendedName>
</protein>
<evidence type="ECO:0000313" key="12">
    <source>
        <dbReference type="Proteomes" id="UP000027135"/>
    </source>
</evidence>
<dbReference type="Proteomes" id="UP000027135">
    <property type="component" value="Unassembled WGS sequence"/>
</dbReference>
<dbReference type="InterPro" id="IPR016435">
    <property type="entry name" value="DPH1/DPH2"/>
</dbReference>
<keyword evidence="6 9" id="KW-0408">Iron</keyword>
<dbReference type="SFLD" id="SFLDS00032">
    <property type="entry name" value="Radical_SAM_3-amino-3-carboxyp"/>
    <property type="match status" value="1"/>
</dbReference>
<keyword evidence="5 9" id="KW-0479">Metal-binding</keyword>
<sequence length="480" mass="53438">MFAFSSNESAVLERKADITERTIQTNVRDIKYYYELDRCTEWAKKNGLSKICLQFPDALLLDSVGVALCLGKILGSKPFILGDTSYGSCCVDEVAAEHVNADGIIHFGHACLTPTNDRLPKLYVFEKLPVDCHEFVCCFRNVLKCKTAKILLLYDVCYQHAIDSIVENIAPDFPNMVVSELATSVRNLGADEETKLGRNFKLLNGSKLEEYSIVFIGQDGPILSNIALTLHGRDLYWYDPSGTKQLERYSVQNNKFLMKRMHLIERVKDAKTLGIVVGTLGVSNYLGAVDRLKELAKQRGKKIYIIAVGKPNVTKLANFPEIDAFVLIACPENSLLNSKEFYRPIVTPYEVELACNSNREWSQNYVLEFQHLLPGGNHYQELGNTHDITAEDTADISLVTGQVRVMPERESSGDVVPTSGVVALKDDLVVSTNMATGSEFLSKRSWRGLEQNLGEEDAVLASKGRSGVPQNYDTDLDTIS</sequence>
<evidence type="ECO:0000256" key="4">
    <source>
        <dbReference type="ARBA" id="ARBA00021914"/>
    </source>
</evidence>
<organism evidence="11 12">
    <name type="scientific">Zootermopsis nevadensis</name>
    <name type="common">Dampwood termite</name>
    <dbReference type="NCBI Taxonomy" id="136037"/>
    <lineage>
        <taxon>Eukaryota</taxon>
        <taxon>Metazoa</taxon>
        <taxon>Ecdysozoa</taxon>
        <taxon>Arthropoda</taxon>
        <taxon>Hexapoda</taxon>
        <taxon>Insecta</taxon>
        <taxon>Pterygota</taxon>
        <taxon>Neoptera</taxon>
        <taxon>Polyneoptera</taxon>
        <taxon>Dictyoptera</taxon>
        <taxon>Blattodea</taxon>
        <taxon>Blattoidea</taxon>
        <taxon>Termitoidae</taxon>
        <taxon>Termopsidae</taxon>
        <taxon>Zootermopsis</taxon>
    </lineage>
</organism>
<reference evidence="11 12" key="1">
    <citation type="journal article" date="2014" name="Nat. Commun.">
        <title>Molecular traces of alternative social organization in a termite genome.</title>
        <authorList>
            <person name="Terrapon N."/>
            <person name="Li C."/>
            <person name="Robertson H.M."/>
            <person name="Ji L."/>
            <person name="Meng X."/>
            <person name="Booth W."/>
            <person name="Chen Z."/>
            <person name="Childers C.P."/>
            <person name="Glastad K.M."/>
            <person name="Gokhale K."/>
            <person name="Gowin J."/>
            <person name="Gronenberg W."/>
            <person name="Hermansen R.A."/>
            <person name="Hu H."/>
            <person name="Hunt B.G."/>
            <person name="Huylmans A.K."/>
            <person name="Khalil S.M."/>
            <person name="Mitchell R.D."/>
            <person name="Munoz-Torres M.C."/>
            <person name="Mustard J.A."/>
            <person name="Pan H."/>
            <person name="Reese J.T."/>
            <person name="Scharf M.E."/>
            <person name="Sun F."/>
            <person name="Vogel H."/>
            <person name="Xiao J."/>
            <person name="Yang W."/>
            <person name="Yang Z."/>
            <person name="Yang Z."/>
            <person name="Zhou J."/>
            <person name="Zhu J."/>
            <person name="Brent C.S."/>
            <person name="Elsik C.G."/>
            <person name="Goodisman M.A."/>
            <person name="Liberles D.A."/>
            <person name="Roe R.M."/>
            <person name="Vargo E.L."/>
            <person name="Vilcinskas A."/>
            <person name="Wang J."/>
            <person name="Bornberg-Bauer E."/>
            <person name="Korb J."/>
            <person name="Zhang G."/>
            <person name="Liebig J."/>
        </authorList>
    </citation>
    <scope>NUCLEOTIDE SEQUENCE [LARGE SCALE GENOMIC DNA]</scope>
    <source>
        <tissue evidence="11">Whole organism</tissue>
    </source>
</reference>
<dbReference type="PANTHER" id="PTHR10762:SF2">
    <property type="entry name" value="2-(3-AMINO-3-CARBOXYPROPYL)HISTIDINE SYNTHASE SUBUNIT 2"/>
    <property type="match status" value="1"/>
</dbReference>
<dbReference type="GO" id="GO:0051536">
    <property type="term" value="F:iron-sulfur cluster binding"/>
    <property type="evidence" value="ECO:0007669"/>
    <property type="project" value="UniProtKB-KW"/>
</dbReference>
<dbReference type="Gene3D" id="3.40.50.11860">
    <property type="entry name" value="Diphthamide synthesis DPH1/DPH2 domain 3"/>
    <property type="match status" value="1"/>
</dbReference>
<dbReference type="eggNOG" id="KOG2648">
    <property type="taxonomic scope" value="Eukaryota"/>
</dbReference>
<name>A0A067R005_ZOONE</name>
<dbReference type="Pfam" id="PF01866">
    <property type="entry name" value="Diphthamide_syn"/>
    <property type="match status" value="1"/>
</dbReference>
<evidence type="ECO:0000313" key="11">
    <source>
        <dbReference type="EMBL" id="KDR16032.1"/>
    </source>
</evidence>
<evidence type="ECO:0000256" key="8">
    <source>
        <dbReference type="ARBA" id="ARBA00045159"/>
    </source>
</evidence>
<comment type="similarity">
    <text evidence="3 9">Belongs to the DPH1/DPH2 family. DPH2 subfamily.</text>
</comment>
<dbReference type="NCBIfam" id="TIGR00322">
    <property type="entry name" value="diphth2_R"/>
    <property type="match status" value="1"/>
</dbReference>
<evidence type="ECO:0000256" key="5">
    <source>
        <dbReference type="ARBA" id="ARBA00022723"/>
    </source>
</evidence>
<evidence type="ECO:0000256" key="1">
    <source>
        <dbReference type="ARBA" id="ARBA00001966"/>
    </source>
</evidence>
<evidence type="ECO:0000256" key="2">
    <source>
        <dbReference type="ARBA" id="ARBA00005156"/>
    </source>
</evidence>
<evidence type="ECO:0000256" key="9">
    <source>
        <dbReference type="RuleBase" id="RU364133"/>
    </source>
</evidence>
<comment type="pathway">
    <text evidence="2 9">Protein modification; peptidyl-diphthamide biosynthesis.</text>
</comment>